<dbReference type="Gene3D" id="3.40.50.2000">
    <property type="entry name" value="Glycogen Phosphorylase B"/>
    <property type="match status" value="1"/>
</dbReference>
<dbReference type="Proteomes" id="UP000272778">
    <property type="component" value="Unassembled WGS sequence"/>
</dbReference>
<dbReference type="PANTHER" id="PTHR21015">
    <property type="entry name" value="UDP-N-ACETYLGLUCOSAMINE--N-ACETYLMURAMYL-(PENTAPEPTIDE) PYROPHOSPHORYL-UNDECAPRENOL N-ACETYLGLUCOSAMINE TRANSFERASE 1"/>
    <property type="match status" value="1"/>
</dbReference>
<organism evidence="1 2">
    <name type="scientific">Paraburkholderia dinghuensis</name>
    <dbReference type="NCBI Taxonomy" id="2305225"/>
    <lineage>
        <taxon>Bacteria</taxon>
        <taxon>Pseudomonadati</taxon>
        <taxon>Pseudomonadota</taxon>
        <taxon>Betaproteobacteria</taxon>
        <taxon>Burkholderiales</taxon>
        <taxon>Burkholderiaceae</taxon>
        <taxon>Paraburkholderia</taxon>
    </lineage>
</organism>
<protein>
    <submittedName>
        <fullName evidence="1">Glycosyl transferase</fullName>
    </submittedName>
</protein>
<dbReference type="GO" id="GO:0016757">
    <property type="term" value="F:glycosyltransferase activity"/>
    <property type="evidence" value="ECO:0007669"/>
    <property type="project" value="TreeGrafter"/>
</dbReference>
<dbReference type="EMBL" id="RQIS01000001">
    <property type="protein sequence ID" value="RQH10061.1"/>
    <property type="molecule type" value="Genomic_DNA"/>
</dbReference>
<proteinExistence type="predicted"/>
<sequence length="370" mass="40071">MTVLPPADNCQSTAEFPRVLFFNVNGSGMGHLNRCLSYARRLRGRARPVFFSLASAIEIIEEMGFEADYFVSPYWSSNSTFAWNSELAVRFGMVLERVRPDAIVFDGTWPFQGFLAACEAYGSPALVWSNRGLLKEGAKTVPVDEARFDLVIQPGELGAHESEVELARGGKRAVVPPVCLLEDDEVLDRAAARGALSLPQNGRFVLFALGPGNLKDVAGIGHGLIRLFESAGFQVVWVRAPISVRDVELPPGVLPLTVYPLARYLRAFDAFVGAAGYNACCELVQSGVPSLLVPNGELADDQTRRARMVADVMPAVVSACETDEQRGAAVGELLEMLNVNRSRPAGIPLNGASLAAEKILALAMGRERRH</sequence>
<dbReference type="SUPFAM" id="SSF53756">
    <property type="entry name" value="UDP-Glycosyltransferase/glycogen phosphorylase"/>
    <property type="match status" value="1"/>
</dbReference>
<comment type="caution">
    <text evidence="1">The sequence shown here is derived from an EMBL/GenBank/DDBJ whole genome shotgun (WGS) entry which is preliminary data.</text>
</comment>
<evidence type="ECO:0000313" key="1">
    <source>
        <dbReference type="EMBL" id="RQH10061.1"/>
    </source>
</evidence>
<dbReference type="OrthoDB" id="8549922at2"/>
<dbReference type="PANTHER" id="PTHR21015:SF22">
    <property type="entry name" value="GLYCOSYLTRANSFERASE"/>
    <property type="match status" value="1"/>
</dbReference>
<evidence type="ECO:0000313" key="2">
    <source>
        <dbReference type="Proteomes" id="UP000272778"/>
    </source>
</evidence>
<name>A0A3N6NF19_9BURK</name>
<dbReference type="AlphaFoldDB" id="A0A3N6NF19"/>
<keyword evidence="2" id="KW-1185">Reference proteome</keyword>
<reference evidence="1 2" key="1">
    <citation type="submission" date="2018-11" db="EMBL/GenBank/DDBJ databases">
        <title>Paraburkholderia sp. DHOA04, isolated from soil.</title>
        <authorList>
            <person name="Gao Z.-H."/>
            <person name="Qiu L.-H."/>
            <person name="Fu J.-C."/>
        </authorList>
    </citation>
    <scope>NUCLEOTIDE SEQUENCE [LARGE SCALE GENOMIC DNA]</scope>
    <source>
        <strain evidence="1 2">DHOA04</strain>
    </source>
</reference>
<keyword evidence="1" id="KW-0808">Transferase</keyword>
<accession>A0A3N6NF19</accession>
<dbReference type="RefSeq" id="WP_124149458.1">
    <property type="nucleotide sequence ID" value="NZ_RQIS01000001.1"/>
</dbReference>
<gene>
    <name evidence="1" type="ORF">D1Y85_02715</name>
</gene>